<gene>
    <name evidence="1" type="ORF">bhn_II126</name>
</gene>
<accession>A0A1D9P715</accession>
<reference evidence="2" key="1">
    <citation type="submission" date="2016-10" db="EMBL/GenBank/DDBJ databases">
        <title>The complete genome sequence of the rumen bacterium Butyrivibrio hungatei MB2003.</title>
        <authorList>
            <person name="Palevich N."/>
            <person name="Kelly W.J."/>
            <person name="Leahy S.C."/>
            <person name="Altermann E."/>
            <person name="Rakonjac J."/>
            <person name="Attwood G.T."/>
        </authorList>
    </citation>
    <scope>NUCLEOTIDE SEQUENCE [LARGE SCALE GENOMIC DNA]</scope>
    <source>
        <strain evidence="2">MB2003</strain>
        <plasmid evidence="2">Plasmid pnp144</plasmid>
    </source>
</reference>
<protein>
    <submittedName>
        <fullName evidence="1">Uncharacterized protein</fullName>
    </submittedName>
</protein>
<evidence type="ECO:0000313" key="1">
    <source>
        <dbReference type="EMBL" id="AOZ97925.1"/>
    </source>
</evidence>
<evidence type="ECO:0000313" key="2">
    <source>
        <dbReference type="Proteomes" id="UP000179284"/>
    </source>
</evidence>
<dbReference type="KEGG" id="bhu:bhn_II126"/>
<keyword evidence="1" id="KW-0614">Plasmid</keyword>
<dbReference type="Proteomes" id="UP000179284">
    <property type="component" value="Plasmid pNP144"/>
</dbReference>
<proteinExistence type="predicted"/>
<dbReference type="EMBL" id="CP017832">
    <property type="protein sequence ID" value="AOZ97925.1"/>
    <property type="molecule type" value="Genomic_DNA"/>
</dbReference>
<organism evidence="1 2">
    <name type="scientific">Butyrivibrio hungatei</name>
    <dbReference type="NCBI Taxonomy" id="185008"/>
    <lineage>
        <taxon>Bacteria</taxon>
        <taxon>Bacillati</taxon>
        <taxon>Bacillota</taxon>
        <taxon>Clostridia</taxon>
        <taxon>Lachnospirales</taxon>
        <taxon>Lachnospiraceae</taxon>
        <taxon>Butyrivibrio</taxon>
    </lineage>
</organism>
<dbReference type="AlphaFoldDB" id="A0A1D9P715"/>
<sequence>MRDFRNKYAWSLYRAELNKGYPYDGTAAFRLDNGYGSGRKMIDEPAREFLPYWAALELKKEGRLNSKKTVIEILDECKKRYNAEVAYREEWKSEPDTYKGYELKWEHFMPYDDDYNAFDHETLRCVLPFRATEEDKKALRELIYIPFRDPYCDGRDCTGARFTGSLRIYTTQEKTFIYHIIEVDC</sequence>
<dbReference type="OrthoDB" id="9861610at2"/>
<keyword evidence="2" id="KW-1185">Reference proteome</keyword>
<dbReference type="RefSeq" id="WP_071177685.1">
    <property type="nucleotide sequence ID" value="NZ_CP017832.1"/>
</dbReference>
<name>A0A1D9P715_9FIRM</name>
<geneLocation type="plasmid" evidence="2">
    <name>pnp144</name>
</geneLocation>